<evidence type="ECO:0000256" key="4">
    <source>
        <dbReference type="ARBA" id="ARBA00023163"/>
    </source>
</evidence>
<dbReference type="InterPro" id="IPR039538">
    <property type="entry name" value="BetI_C"/>
</dbReference>
<feature type="DNA-binding region" description="H-T-H motif" evidence="5">
    <location>
        <begin position="37"/>
        <end position="56"/>
    </location>
</feature>
<evidence type="ECO:0000313" key="8">
    <source>
        <dbReference type="Proteomes" id="UP000183015"/>
    </source>
</evidence>
<dbReference type="SUPFAM" id="SSF46689">
    <property type="entry name" value="Homeodomain-like"/>
    <property type="match status" value="1"/>
</dbReference>
<keyword evidence="8" id="KW-1185">Reference proteome</keyword>
<evidence type="ECO:0000256" key="2">
    <source>
        <dbReference type="ARBA" id="ARBA00023015"/>
    </source>
</evidence>
<evidence type="ECO:0000256" key="1">
    <source>
        <dbReference type="ARBA" id="ARBA00022491"/>
    </source>
</evidence>
<dbReference type="Proteomes" id="UP000183015">
    <property type="component" value="Unassembled WGS sequence"/>
</dbReference>
<dbReference type="InterPro" id="IPR009057">
    <property type="entry name" value="Homeodomain-like_sf"/>
</dbReference>
<dbReference type="PROSITE" id="PS50977">
    <property type="entry name" value="HTH_TETR_2"/>
    <property type="match status" value="1"/>
</dbReference>
<name>A0A1H7YE06_STRJI</name>
<evidence type="ECO:0000256" key="5">
    <source>
        <dbReference type="PROSITE-ProRule" id="PRU00335"/>
    </source>
</evidence>
<keyword evidence="4" id="KW-0804">Transcription</keyword>
<dbReference type="STRING" id="235985.SAMN05414137_12837"/>
<gene>
    <name evidence="7" type="ORF">SAMN05414137_12837</name>
</gene>
<dbReference type="EMBL" id="FOAZ01000028">
    <property type="protein sequence ID" value="SEM44183.1"/>
    <property type="molecule type" value="Genomic_DNA"/>
</dbReference>
<dbReference type="AlphaFoldDB" id="A0A1H7YE06"/>
<feature type="domain" description="HTH tetR-type" evidence="6">
    <location>
        <begin position="14"/>
        <end position="74"/>
    </location>
</feature>
<keyword evidence="1" id="KW-0678">Repressor</keyword>
<dbReference type="OrthoDB" id="7252896at2"/>
<keyword evidence="2" id="KW-0805">Transcription regulation</keyword>
<keyword evidence="3 5" id="KW-0238">DNA-binding</keyword>
<evidence type="ECO:0000313" key="7">
    <source>
        <dbReference type="EMBL" id="SEM44183.1"/>
    </source>
</evidence>
<dbReference type="SUPFAM" id="SSF48498">
    <property type="entry name" value="Tetracyclin repressor-like, C-terminal domain"/>
    <property type="match status" value="1"/>
</dbReference>
<sequence length="228" mass="24364">MPPTGQVRVTRRRAETRARLLEAAFEVFAAEGFGHSTIEAVCDRAGYTRGAFYSNFKDLDELFFALYDDRSAVIAGQLGEALAATGAVAEAADATLAELTARVTGVLLLDRDWLLVKTEFLLHAARRPDVARALADHRAVLHGAVAQRLSELASRNRPLPPALADADSAAHAVIALYDGVTVQLLLDGDVDAARAWLGRLITALLSSADTATPTEATTPHPEESTHGR</sequence>
<dbReference type="RefSeq" id="WP_042457289.1">
    <property type="nucleotide sequence ID" value="NZ_BBPN01000046.1"/>
</dbReference>
<protein>
    <submittedName>
        <fullName evidence="7">DNA-binding transcriptional regulator, AcrR family</fullName>
    </submittedName>
</protein>
<dbReference type="GO" id="GO:0000976">
    <property type="term" value="F:transcription cis-regulatory region binding"/>
    <property type="evidence" value="ECO:0007669"/>
    <property type="project" value="TreeGrafter"/>
</dbReference>
<proteinExistence type="predicted"/>
<dbReference type="Pfam" id="PF00440">
    <property type="entry name" value="TetR_N"/>
    <property type="match status" value="1"/>
</dbReference>
<dbReference type="GO" id="GO:0003700">
    <property type="term" value="F:DNA-binding transcription factor activity"/>
    <property type="evidence" value="ECO:0007669"/>
    <property type="project" value="TreeGrafter"/>
</dbReference>
<dbReference type="InterPro" id="IPR036271">
    <property type="entry name" value="Tet_transcr_reg_TetR-rel_C_sf"/>
</dbReference>
<dbReference type="Pfam" id="PF13977">
    <property type="entry name" value="TetR_C_6"/>
    <property type="match status" value="1"/>
</dbReference>
<evidence type="ECO:0000256" key="3">
    <source>
        <dbReference type="ARBA" id="ARBA00023125"/>
    </source>
</evidence>
<dbReference type="Gene3D" id="1.10.357.10">
    <property type="entry name" value="Tetracycline Repressor, domain 2"/>
    <property type="match status" value="1"/>
</dbReference>
<dbReference type="PANTHER" id="PTHR30055">
    <property type="entry name" value="HTH-TYPE TRANSCRIPTIONAL REGULATOR RUTR"/>
    <property type="match status" value="1"/>
</dbReference>
<dbReference type="PANTHER" id="PTHR30055:SF241">
    <property type="entry name" value="TRANSCRIPTIONAL REGULATORY PROTEIN"/>
    <property type="match status" value="1"/>
</dbReference>
<dbReference type="InterPro" id="IPR050109">
    <property type="entry name" value="HTH-type_TetR-like_transc_reg"/>
</dbReference>
<dbReference type="InterPro" id="IPR001647">
    <property type="entry name" value="HTH_TetR"/>
</dbReference>
<evidence type="ECO:0000259" key="6">
    <source>
        <dbReference type="PROSITE" id="PS50977"/>
    </source>
</evidence>
<dbReference type="eggNOG" id="COG1309">
    <property type="taxonomic scope" value="Bacteria"/>
</dbReference>
<reference evidence="8" key="1">
    <citation type="submission" date="2016-10" db="EMBL/GenBank/DDBJ databases">
        <authorList>
            <person name="Varghese N."/>
        </authorList>
    </citation>
    <scope>NUCLEOTIDE SEQUENCE [LARGE SCALE GENOMIC DNA]</scope>
    <source>
        <strain evidence="8">DSM 45096 / BCRC 16803 / CGMCC 4.1857 / CIP 109030 / JCM 12277 / KCTC 19219 / NBRC 100920 / 33214</strain>
    </source>
</reference>
<organism evidence="7 8">
    <name type="scientific">Streptacidiphilus jiangxiensis</name>
    <dbReference type="NCBI Taxonomy" id="235985"/>
    <lineage>
        <taxon>Bacteria</taxon>
        <taxon>Bacillati</taxon>
        <taxon>Actinomycetota</taxon>
        <taxon>Actinomycetes</taxon>
        <taxon>Kitasatosporales</taxon>
        <taxon>Streptomycetaceae</taxon>
        <taxon>Streptacidiphilus</taxon>
    </lineage>
</organism>
<accession>A0A1H7YE06</accession>
<dbReference type="PRINTS" id="PR00455">
    <property type="entry name" value="HTHTETR"/>
</dbReference>